<evidence type="ECO:0000313" key="6">
    <source>
        <dbReference type="EMBL" id="SVA27340.1"/>
    </source>
</evidence>
<keyword evidence="4" id="KW-0503">Monooxygenase</keyword>
<evidence type="ECO:0000256" key="3">
    <source>
        <dbReference type="ARBA" id="ARBA00023002"/>
    </source>
</evidence>
<evidence type="ECO:0000256" key="1">
    <source>
        <dbReference type="ARBA" id="ARBA00022630"/>
    </source>
</evidence>
<reference evidence="6" key="1">
    <citation type="submission" date="2018-05" db="EMBL/GenBank/DDBJ databases">
        <authorList>
            <person name="Lanie J.A."/>
            <person name="Ng W.-L."/>
            <person name="Kazmierczak K.M."/>
            <person name="Andrzejewski T.M."/>
            <person name="Davidsen T.M."/>
            <person name="Wayne K.J."/>
            <person name="Tettelin H."/>
            <person name="Glass J.I."/>
            <person name="Rusch D."/>
            <person name="Podicherti R."/>
            <person name="Tsui H.-C.T."/>
            <person name="Winkler M.E."/>
        </authorList>
    </citation>
    <scope>NUCLEOTIDE SEQUENCE</scope>
</reference>
<dbReference type="SUPFAM" id="SSF51679">
    <property type="entry name" value="Bacterial luciferase-like"/>
    <property type="match status" value="1"/>
</dbReference>
<dbReference type="InterPro" id="IPR036661">
    <property type="entry name" value="Luciferase-like_sf"/>
</dbReference>
<dbReference type="EMBL" id="UINC01006407">
    <property type="protein sequence ID" value="SVA27340.1"/>
    <property type="molecule type" value="Genomic_DNA"/>
</dbReference>
<keyword evidence="3" id="KW-0560">Oxidoreductase</keyword>
<dbReference type="GO" id="GO:0008726">
    <property type="term" value="F:alkanesulfonate monooxygenase activity"/>
    <property type="evidence" value="ECO:0007669"/>
    <property type="project" value="TreeGrafter"/>
</dbReference>
<dbReference type="InterPro" id="IPR011251">
    <property type="entry name" value="Luciferase-like_dom"/>
</dbReference>
<feature type="domain" description="Luciferase-like" evidence="5">
    <location>
        <begin position="19"/>
        <end position="249"/>
    </location>
</feature>
<dbReference type="Pfam" id="PF00296">
    <property type="entry name" value="Bac_luciferase"/>
    <property type="match status" value="1"/>
</dbReference>
<dbReference type="AlphaFoldDB" id="A0A381UGR9"/>
<gene>
    <name evidence="6" type="ORF">METZ01_LOCUS80194</name>
</gene>
<accession>A0A381UGR9</accession>
<evidence type="ECO:0000256" key="2">
    <source>
        <dbReference type="ARBA" id="ARBA00022643"/>
    </source>
</evidence>
<dbReference type="Gene3D" id="3.20.20.30">
    <property type="entry name" value="Luciferase-like domain"/>
    <property type="match status" value="1"/>
</dbReference>
<evidence type="ECO:0000256" key="4">
    <source>
        <dbReference type="ARBA" id="ARBA00023033"/>
    </source>
</evidence>
<evidence type="ECO:0000259" key="5">
    <source>
        <dbReference type="Pfam" id="PF00296"/>
    </source>
</evidence>
<organism evidence="6">
    <name type="scientific">marine metagenome</name>
    <dbReference type="NCBI Taxonomy" id="408172"/>
    <lineage>
        <taxon>unclassified sequences</taxon>
        <taxon>metagenomes</taxon>
        <taxon>ecological metagenomes</taxon>
    </lineage>
</organism>
<keyword evidence="2" id="KW-0288">FMN</keyword>
<dbReference type="InterPro" id="IPR050172">
    <property type="entry name" value="SsuD_RutA_monooxygenase"/>
</dbReference>
<dbReference type="PANTHER" id="PTHR42847:SF8">
    <property type="entry name" value="CONSERVED PROTEIN"/>
    <property type="match status" value="1"/>
</dbReference>
<proteinExistence type="predicted"/>
<protein>
    <recommendedName>
        <fullName evidence="5">Luciferase-like domain-containing protein</fullName>
    </recommendedName>
</protein>
<dbReference type="InterPro" id="IPR019921">
    <property type="entry name" value="Lucif-like_OxRdtase_Rv2161c"/>
</dbReference>
<dbReference type="PANTHER" id="PTHR42847">
    <property type="entry name" value="ALKANESULFONATE MONOOXYGENASE"/>
    <property type="match status" value="1"/>
</dbReference>
<dbReference type="NCBIfam" id="TIGR03619">
    <property type="entry name" value="F420_Rv2161c"/>
    <property type="match status" value="1"/>
</dbReference>
<name>A0A381UGR9_9ZZZZ</name>
<sequence length="313" mass="35103">MVGIYRMEYGFVLPKSINSDDLCHFAQKVEEFGFGSIWASDHVVLPIDQTSQYPYTADGRFTSGPYDPQLDPLVLLSFVGSATTKVKIGTSVIIVPYRNPIVQAKMLATLDVLSAGRLVCGIGVGWLEEEFDALGASYFDRGSVTDEYLQIFKALWSSDRPEFHGDYYQFSGIGFEPKPIQKPLPIWVGGHTRRAVRRTVKYGNAWHPTRQSPEYVISMIPYIQRVCEELGRSPKEITVSLKRTLYLTDIGLDLSARIQSGAALINTTQKVVDDVRKCEESGIDQLTFDFPTNNVDECIAIMEHFGNKVSRLL</sequence>
<dbReference type="GO" id="GO:0046306">
    <property type="term" value="P:alkanesulfonate catabolic process"/>
    <property type="evidence" value="ECO:0007669"/>
    <property type="project" value="TreeGrafter"/>
</dbReference>
<keyword evidence="1" id="KW-0285">Flavoprotein</keyword>